<dbReference type="OrthoDB" id="3637834at2"/>
<keyword evidence="2" id="KW-1133">Transmembrane helix</keyword>
<feature type="compositionally biased region" description="Pro residues" evidence="1">
    <location>
        <begin position="382"/>
        <end position="392"/>
    </location>
</feature>
<feature type="region of interest" description="Disordered" evidence="1">
    <location>
        <begin position="435"/>
        <end position="465"/>
    </location>
</feature>
<keyword evidence="3" id="KW-0732">Signal</keyword>
<name>A0A263D147_9PSEU</name>
<evidence type="ECO:0008006" key="6">
    <source>
        <dbReference type="Google" id="ProtNLM"/>
    </source>
</evidence>
<dbReference type="InterPro" id="IPR008930">
    <property type="entry name" value="Terpenoid_cyclase/PrenylTrfase"/>
</dbReference>
<evidence type="ECO:0000256" key="1">
    <source>
        <dbReference type="SAM" id="MobiDB-lite"/>
    </source>
</evidence>
<feature type="chain" id="PRO_5039449748" description="Squalene cyclase C-terminal domain-containing protein" evidence="3">
    <location>
        <begin position="37"/>
        <end position="511"/>
    </location>
</feature>
<keyword evidence="5" id="KW-1185">Reference proteome</keyword>
<dbReference type="InParanoid" id="A0A263D147"/>
<evidence type="ECO:0000256" key="3">
    <source>
        <dbReference type="SAM" id="SignalP"/>
    </source>
</evidence>
<dbReference type="EMBL" id="NKYE01000009">
    <property type="protein sequence ID" value="OZM72061.1"/>
    <property type="molecule type" value="Genomic_DNA"/>
</dbReference>
<dbReference type="Proteomes" id="UP000242444">
    <property type="component" value="Unassembled WGS sequence"/>
</dbReference>
<gene>
    <name evidence="4" type="ORF">CFN78_16055</name>
</gene>
<reference evidence="4 5" key="1">
    <citation type="submission" date="2017-07" db="EMBL/GenBank/DDBJ databases">
        <title>Amycolatopsis antarcticus sp. nov., isolated from the surface of an Antarcticus brown macroalga.</title>
        <authorList>
            <person name="Wang J."/>
            <person name="Leiva S."/>
            <person name="Huang J."/>
            <person name="Huang Y."/>
        </authorList>
    </citation>
    <scope>NUCLEOTIDE SEQUENCE [LARGE SCALE GENOMIC DNA]</scope>
    <source>
        <strain evidence="4 5">AU-G6</strain>
    </source>
</reference>
<protein>
    <recommendedName>
        <fullName evidence="6">Squalene cyclase C-terminal domain-containing protein</fullName>
    </recommendedName>
</protein>
<dbReference type="RefSeq" id="WP_094863632.1">
    <property type="nucleotide sequence ID" value="NZ_NKYE01000009.1"/>
</dbReference>
<accession>A0A263D147</accession>
<comment type="caution">
    <text evidence="4">The sequence shown here is derived from an EMBL/GenBank/DDBJ whole genome shotgun (WGS) entry which is preliminary data.</text>
</comment>
<feature type="region of interest" description="Disordered" evidence="1">
    <location>
        <begin position="360"/>
        <end position="399"/>
    </location>
</feature>
<evidence type="ECO:0000313" key="4">
    <source>
        <dbReference type="EMBL" id="OZM72061.1"/>
    </source>
</evidence>
<dbReference type="SUPFAM" id="SSF48239">
    <property type="entry name" value="Terpenoid cyclases/Protein prenyltransferases"/>
    <property type="match status" value="1"/>
</dbReference>
<keyword evidence="2" id="KW-0812">Transmembrane</keyword>
<organism evidence="4 5">
    <name type="scientific">Amycolatopsis antarctica</name>
    <dbReference type="NCBI Taxonomy" id="1854586"/>
    <lineage>
        <taxon>Bacteria</taxon>
        <taxon>Bacillati</taxon>
        <taxon>Actinomycetota</taxon>
        <taxon>Actinomycetes</taxon>
        <taxon>Pseudonocardiales</taxon>
        <taxon>Pseudonocardiaceae</taxon>
        <taxon>Amycolatopsis</taxon>
    </lineage>
</organism>
<feature type="compositionally biased region" description="Pro residues" evidence="1">
    <location>
        <begin position="436"/>
        <end position="449"/>
    </location>
</feature>
<proteinExistence type="predicted"/>
<dbReference type="AlphaFoldDB" id="A0A263D147"/>
<dbReference type="Gene3D" id="1.50.10.20">
    <property type="match status" value="1"/>
</dbReference>
<evidence type="ECO:0000313" key="5">
    <source>
        <dbReference type="Proteomes" id="UP000242444"/>
    </source>
</evidence>
<feature type="transmembrane region" description="Helical" evidence="2">
    <location>
        <begin position="483"/>
        <end position="503"/>
    </location>
</feature>
<evidence type="ECO:0000256" key="2">
    <source>
        <dbReference type="SAM" id="Phobius"/>
    </source>
</evidence>
<dbReference type="CDD" id="cd00688">
    <property type="entry name" value="ISOPREN_C2_like"/>
    <property type="match status" value="1"/>
</dbReference>
<keyword evidence="2" id="KW-0472">Membrane</keyword>
<sequence>MGSVTAFSAYRGRIRPRAAVVLAAALLAGGSSVPLAAPAAAEVSGQASGAAVFLERELTRLGHSFPSTTPGTVDGGLVADTLIGLHAAGRTGETFSATTDKLRGTYYSATVRTSGLTAKYLMVARRAGVDPAEWGVDSAKQPVDLVARLAGTLDEGGRYRNLNAGPYDPKRDLSNVFSQSLALIAMHEQNPGAGQEAAIRYLVRQQCPGGGFRAAPPSADVGSTCTSAEANGGVDYTAMAVWALAETGGDPAALHEGLDWLRANQQDDGGFVAEGASNANSTGLAALALTKAGERDAAGRAAGWMASVQAPADSAEPAVTGAVAYNAEKYLEMTRDPAAFWSGTSRQDQLRRATAQAVLGLSATPPTDIPAPPTDGDGGTPGPAPGGTPPPGGDGAEVTPETRTAALDAASVSTAAATAAVTAAANRAAAGAAVAAPPPAAPPTVPAPGMPAERAPGGVESVGRADPLPAADGGFGAFLRGPWGIASSVLLGFAVAGAGYFLAVRRPGGRG</sequence>
<feature type="signal peptide" evidence="3">
    <location>
        <begin position="1"/>
        <end position="36"/>
    </location>
</feature>